<comment type="caution">
    <text evidence="8">The sequence shown here is derived from an EMBL/GenBank/DDBJ whole genome shotgun (WGS) entry which is preliminary data.</text>
</comment>
<sequence>MGSVSGGHSRPLSQSHGSNGSSSSLRLRRKNMDQVCFCGLKTMIKKFGTIENPDRLFNTCPRYRKGSHCNYFRWVKDDEYEELDGAKGDVKTDAEIESDVVVLKHNLSWKMMSLEAKVRALRMQLYFRLIVVIVVVMIMFMFFSVK</sequence>
<evidence type="ECO:0000259" key="7">
    <source>
        <dbReference type="PROSITE" id="PS51999"/>
    </source>
</evidence>
<keyword evidence="3" id="KW-0862">Zinc</keyword>
<gene>
    <name evidence="8" type="ORF">Ahy_B06g084903</name>
</gene>
<evidence type="ECO:0000313" key="9">
    <source>
        <dbReference type="Proteomes" id="UP000289738"/>
    </source>
</evidence>
<proteinExistence type="predicted"/>
<reference evidence="8 9" key="1">
    <citation type="submission" date="2019-01" db="EMBL/GenBank/DDBJ databases">
        <title>Sequencing of cultivated peanut Arachis hypogaea provides insights into genome evolution and oil improvement.</title>
        <authorList>
            <person name="Chen X."/>
        </authorList>
    </citation>
    <scope>NUCLEOTIDE SEQUENCE [LARGE SCALE GENOMIC DNA]</scope>
    <source>
        <strain evidence="9">cv. Fuhuasheng</strain>
        <tissue evidence="8">Leaves</tissue>
    </source>
</reference>
<keyword evidence="6" id="KW-1133">Transmembrane helix</keyword>
<name>A0A444YT20_ARAHY</name>
<dbReference type="Proteomes" id="UP000289738">
    <property type="component" value="Chromosome B06"/>
</dbReference>
<dbReference type="PROSITE" id="PS51999">
    <property type="entry name" value="ZF_GRF"/>
    <property type="match status" value="1"/>
</dbReference>
<evidence type="ECO:0000256" key="2">
    <source>
        <dbReference type="ARBA" id="ARBA00022771"/>
    </source>
</evidence>
<dbReference type="EMBL" id="SDMP01000016">
    <property type="protein sequence ID" value="RYR05055.1"/>
    <property type="molecule type" value="Genomic_DNA"/>
</dbReference>
<dbReference type="GO" id="GO:0008270">
    <property type="term" value="F:zinc ion binding"/>
    <property type="evidence" value="ECO:0007669"/>
    <property type="project" value="UniProtKB-KW"/>
</dbReference>
<feature type="transmembrane region" description="Helical" evidence="6">
    <location>
        <begin position="125"/>
        <end position="145"/>
    </location>
</feature>
<accession>A0A444YT20</accession>
<keyword evidence="9" id="KW-1185">Reference proteome</keyword>
<feature type="compositionally biased region" description="Low complexity" evidence="5">
    <location>
        <begin position="12"/>
        <end position="25"/>
    </location>
</feature>
<feature type="region of interest" description="Disordered" evidence="5">
    <location>
        <begin position="1"/>
        <end position="25"/>
    </location>
</feature>
<evidence type="ECO:0000256" key="3">
    <source>
        <dbReference type="ARBA" id="ARBA00022833"/>
    </source>
</evidence>
<dbReference type="InterPro" id="IPR010666">
    <property type="entry name" value="Znf_GRF"/>
</dbReference>
<evidence type="ECO:0000256" key="1">
    <source>
        <dbReference type="ARBA" id="ARBA00022723"/>
    </source>
</evidence>
<protein>
    <recommendedName>
        <fullName evidence="7">GRF-type domain-containing protein</fullName>
    </recommendedName>
</protein>
<keyword evidence="1" id="KW-0479">Metal-binding</keyword>
<evidence type="ECO:0000313" key="8">
    <source>
        <dbReference type="EMBL" id="RYR05055.1"/>
    </source>
</evidence>
<keyword evidence="2 4" id="KW-0863">Zinc-finger</keyword>
<dbReference type="AlphaFoldDB" id="A0A444YT20"/>
<evidence type="ECO:0000256" key="5">
    <source>
        <dbReference type="SAM" id="MobiDB-lite"/>
    </source>
</evidence>
<organism evidence="8 9">
    <name type="scientific">Arachis hypogaea</name>
    <name type="common">Peanut</name>
    <dbReference type="NCBI Taxonomy" id="3818"/>
    <lineage>
        <taxon>Eukaryota</taxon>
        <taxon>Viridiplantae</taxon>
        <taxon>Streptophyta</taxon>
        <taxon>Embryophyta</taxon>
        <taxon>Tracheophyta</taxon>
        <taxon>Spermatophyta</taxon>
        <taxon>Magnoliopsida</taxon>
        <taxon>eudicotyledons</taxon>
        <taxon>Gunneridae</taxon>
        <taxon>Pentapetalae</taxon>
        <taxon>rosids</taxon>
        <taxon>fabids</taxon>
        <taxon>Fabales</taxon>
        <taxon>Fabaceae</taxon>
        <taxon>Papilionoideae</taxon>
        <taxon>50 kb inversion clade</taxon>
        <taxon>dalbergioids sensu lato</taxon>
        <taxon>Dalbergieae</taxon>
        <taxon>Pterocarpus clade</taxon>
        <taxon>Arachis</taxon>
    </lineage>
</organism>
<keyword evidence="6" id="KW-0812">Transmembrane</keyword>
<evidence type="ECO:0000256" key="4">
    <source>
        <dbReference type="PROSITE-ProRule" id="PRU01343"/>
    </source>
</evidence>
<keyword evidence="6" id="KW-0472">Membrane</keyword>
<dbReference type="PANTHER" id="PTHR33248">
    <property type="entry name" value="ZINC ION-BINDING PROTEIN"/>
    <property type="match status" value="1"/>
</dbReference>
<feature type="domain" description="GRF-type" evidence="7">
    <location>
        <begin position="36"/>
        <end position="78"/>
    </location>
</feature>
<evidence type="ECO:0000256" key="6">
    <source>
        <dbReference type="SAM" id="Phobius"/>
    </source>
</evidence>